<feature type="compositionally biased region" description="Low complexity" evidence="7">
    <location>
        <begin position="8"/>
        <end position="19"/>
    </location>
</feature>
<feature type="region of interest" description="Disordered" evidence="7">
    <location>
        <begin position="1"/>
        <end position="39"/>
    </location>
</feature>
<evidence type="ECO:0000256" key="5">
    <source>
        <dbReference type="ARBA" id="ARBA00023128"/>
    </source>
</evidence>
<dbReference type="PANTHER" id="PTHR43176:SF3">
    <property type="entry name" value="3-HYDROXYISOBUTYRYL-COA HYDROLASE, MITOCHONDRIAL"/>
    <property type="match status" value="1"/>
</dbReference>
<reference evidence="9" key="1">
    <citation type="submission" date="2023-06" db="EMBL/GenBank/DDBJ databases">
        <title>Genome-scale phylogeny and comparative genomics of the fungal order Sordariales.</title>
        <authorList>
            <consortium name="Lawrence Berkeley National Laboratory"/>
            <person name="Hensen N."/>
            <person name="Bonometti L."/>
            <person name="Westerberg I."/>
            <person name="Brannstrom I.O."/>
            <person name="Guillou S."/>
            <person name="Cros-Aarteil S."/>
            <person name="Calhoun S."/>
            <person name="Haridas S."/>
            <person name="Kuo A."/>
            <person name="Mondo S."/>
            <person name="Pangilinan J."/>
            <person name="Riley R."/>
            <person name="LaButti K."/>
            <person name="Andreopoulos B."/>
            <person name="Lipzen A."/>
            <person name="Chen C."/>
            <person name="Yanf M."/>
            <person name="Daum C."/>
            <person name="Ng V."/>
            <person name="Clum A."/>
            <person name="Steindorff A."/>
            <person name="Ohm R."/>
            <person name="Martin F."/>
            <person name="Silar P."/>
            <person name="Natvig D."/>
            <person name="Lalanne C."/>
            <person name="Gautier V."/>
            <person name="Ament-velasquez S.L."/>
            <person name="Kruys A."/>
            <person name="Hutchinson M.I."/>
            <person name="Powell A.J."/>
            <person name="Barry K."/>
            <person name="Miller A.N."/>
            <person name="Grigoriev I.V."/>
            <person name="Debuchy R."/>
            <person name="Gladieux P."/>
            <person name="Thoren M.H."/>
            <person name="Johannesson H."/>
        </authorList>
    </citation>
    <scope>NUCLEOTIDE SEQUENCE</scope>
    <source>
        <strain evidence="9">SMH3187-1</strain>
    </source>
</reference>
<dbReference type="InterPro" id="IPR032259">
    <property type="entry name" value="HIBYL-CoA-H"/>
</dbReference>
<dbReference type="CDD" id="cd06558">
    <property type="entry name" value="crotonase-like"/>
    <property type="match status" value="1"/>
</dbReference>
<evidence type="ECO:0000256" key="7">
    <source>
        <dbReference type="SAM" id="MobiDB-lite"/>
    </source>
</evidence>
<evidence type="ECO:0000256" key="4">
    <source>
        <dbReference type="ARBA" id="ARBA00022801"/>
    </source>
</evidence>
<gene>
    <name evidence="9" type="ORF">B0T18DRAFT_318535</name>
</gene>
<dbReference type="GO" id="GO:0005739">
    <property type="term" value="C:mitochondrion"/>
    <property type="evidence" value="ECO:0007669"/>
    <property type="project" value="UniProtKB-SubCell"/>
</dbReference>
<dbReference type="PROSITE" id="PS00166">
    <property type="entry name" value="ENOYL_COA_HYDRATASE"/>
    <property type="match status" value="1"/>
</dbReference>
<dbReference type="GO" id="GO:0003860">
    <property type="term" value="F:3-hydroxyisobutyryl-CoA hydrolase activity"/>
    <property type="evidence" value="ECO:0007669"/>
    <property type="project" value="UniProtKB-EC"/>
</dbReference>
<evidence type="ECO:0000313" key="9">
    <source>
        <dbReference type="EMBL" id="KAK0752055.1"/>
    </source>
</evidence>
<evidence type="ECO:0000256" key="1">
    <source>
        <dbReference type="ARBA" id="ARBA00001709"/>
    </source>
</evidence>
<dbReference type="FunFam" id="3.90.226.10:FF:000026">
    <property type="entry name" value="3-hydroxyisobutyryl-CoA hydrolase, mitochondrial"/>
    <property type="match status" value="1"/>
</dbReference>
<dbReference type="Pfam" id="PF16113">
    <property type="entry name" value="ECH_2"/>
    <property type="match status" value="1"/>
</dbReference>
<evidence type="ECO:0000313" key="10">
    <source>
        <dbReference type="Proteomes" id="UP001172155"/>
    </source>
</evidence>
<keyword evidence="4" id="KW-0378">Hydrolase</keyword>
<dbReference type="Proteomes" id="UP001172155">
    <property type="component" value="Unassembled WGS sequence"/>
</dbReference>
<name>A0AA40KAM4_9PEZI</name>
<feature type="compositionally biased region" description="Polar residues" evidence="7">
    <location>
        <begin position="20"/>
        <end position="30"/>
    </location>
</feature>
<comment type="caution">
    <text evidence="9">The sequence shown here is derived from an EMBL/GenBank/DDBJ whole genome shotgun (WGS) entry which is preliminary data.</text>
</comment>
<keyword evidence="10" id="KW-1185">Reference proteome</keyword>
<evidence type="ECO:0000256" key="6">
    <source>
        <dbReference type="ARBA" id="ARBA00031181"/>
    </source>
</evidence>
<feature type="domain" description="Enoyl-CoA hydratase/isomerase" evidence="8">
    <location>
        <begin position="49"/>
        <end position="388"/>
    </location>
</feature>
<dbReference type="InterPro" id="IPR029045">
    <property type="entry name" value="ClpP/crotonase-like_dom_sf"/>
</dbReference>
<dbReference type="AlphaFoldDB" id="A0AA40KAM4"/>
<dbReference type="EMBL" id="JAUKUD010000002">
    <property type="protein sequence ID" value="KAK0752055.1"/>
    <property type="molecule type" value="Genomic_DNA"/>
</dbReference>
<protein>
    <recommendedName>
        <fullName evidence="3">3-hydroxyisobutyryl-CoA hydrolase</fullName>
        <ecNumber evidence="3">3.1.2.4</ecNumber>
    </recommendedName>
    <alternativeName>
        <fullName evidence="6">3-hydroxyisobutyryl-coenzyme A hydrolase</fullName>
    </alternativeName>
</protein>
<evidence type="ECO:0000259" key="8">
    <source>
        <dbReference type="Pfam" id="PF16113"/>
    </source>
</evidence>
<accession>A0AA40KAM4</accession>
<keyword evidence="5" id="KW-0496">Mitochondrion</keyword>
<dbReference type="EC" id="3.1.2.4" evidence="3"/>
<dbReference type="InterPro" id="IPR018376">
    <property type="entry name" value="Enoyl-CoA_hyd/isom_CS"/>
</dbReference>
<sequence>MPLRAKVLPPQQQPPLAAQMSSAPSRNKTTPRPEDDPEDVLFNTLYGLRSMELHRPEKLNALNLSMINKIEARLLEWSKSDMANVIVMKGAGDRAFCAGGDVATLAEYNKAGETGASIEYFRREYQLDHLIATYSKPYVAFMDGITMGGGVGLSMHAPFRIATERTLFAMPETTIGFFPDVGASYFLPRLPGAVGTYLALTSERLTGANVFYAGLASHYLHSTSLPALESRLAELRFADYDPLPARLAAVNHTIEEFSTGLPHDQPILLGGLLRAAIDRTFSPPTIPAIVSALEAESAPDNPHGSAAAAWAQRTLATLRERSPTSLHVTRKQMQLGARWDLETAFRREHQMAARFMRRSDFVEGVDARLVTKPPREPVWDPPSLDDSLPEDRGVDWYFKLDQDLAPLQLHVIEGRERRGLWEAGREEKPRSALFALPSENEVEELVARGDLTPKKVVERMLVDREMKQGVREVVGEILGRKTRVDEQGFVRWVYEK</sequence>
<dbReference type="PANTHER" id="PTHR43176">
    <property type="entry name" value="3-HYDROXYISOBUTYRYL-COA HYDROLASE-RELATED"/>
    <property type="match status" value="1"/>
</dbReference>
<dbReference type="InterPro" id="IPR045004">
    <property type="entry name" value="ECH_dom"/>
</dbReference>
<organism evidence="9 10">
    <name type="scientific">Schizothecium vesticola</name>
    <dbReference type="NCBI Taxonomy" id="314040"/>
    <lineage>
        <taxon>Eukaryota</taxon>
        <taxon>Fungi</taxon>
        <taxon>Dikarya</taxon>
        <taxon>Ascomycota</taxon>
        <taxon>Pezizomycotina</taxon>
        <taxon>Sordariomycetes</taxon>
        <taxon>Sordariomycetidae</taxon>
        <taxon>Sordariales</taxon>
        <taxon>Schizotheciaceae</taxon>
        <taxon>Schizothecium</taxon>
    </lineage>
</organism>
<evidence type="ECO:0000256" key="3">
    <source>
        <dbReference type="ARBA" id="ARBA00011915"/>
    </source>
</evidence>
<proteinExistence type="predicted"/>
<dbReference type="Gene3D" id="3.90.226.10">
    <property type="entry name" value="2-enoyl-CoA Hydratase, Chain A, domain 1"/>
    <property type="match status" value="1"/>
</dbReference>
<dbReference type="SUPFAM" id="SSF52096">
    <property type="entry name" value="ClpP/crotonase"/>
    <property type="match status" value="1"/>
</dbReference>
<comment type="subcellular location">
    <subcellularLocation>
        <location evidence="2">Mitochondrion</location>
    </subcellularLocation>
</comment>
<comment type="catalytic activity">
    <reaction evidence="1">
        <text>3-hydroxy-2-methylpropanoyl-CoA + H2O = 3-hydroxy-2-methylpropanoate + CoA + H(+)</text>
        <dbReference type="Rhea" id="RHEA:20888"/>
        <dbReference type="ChEBI" id="CHEBI:11805"/>
        <dbReference type="ChEBI" id="CHEBI:15377"/>
        <dbReference type="ChEBI" id="CHEBI:15378"/>
        <dbReference type="ChEBI" id="CHEBI:57287"/>
        <dbReference type="ChEBI" id="CHEBI:57340"/>
        <dbReference type="EC" id="3.1.2.4"/>
    </reaction>
</comment>
<dbReference type="NCBIfam" id="NF004127">
    <property type="entry name" value="PRK05617.1"/>
    <property type="match status" value="1"/>
</dbReference>
<dbReference type="GO" id="GO:0006574">
    <property type="term" value="P:L-valine catabolic process"/>
    <property type="evidence" value="ECO:0007669"/>
    <property type="project" value="TreeGrafter"/>
</dbReference>
<evidence type="ECO:0000256" key="2">
    <source>
        <dbReference type="ARBA" id="ARBA00004173"/>
    </source>
</evidence>